<proteinExistence type="predicted"/>
<keyword evidence="2" id="KW-1185">Reference proteome</keyword>
<evidence type="ECO:0000313" key="2">
    <source>
        <dbReference type="Proteomes" id="UP000032025"/>
    </source>
</evidence>
<dbReference type="RefSeq" id="WP_037568382.1">
    <property type="nucleotide sequence ID" value="NZ_BBJS01000035.1"/>
</dbReference>
<dbReference type="Proteomes" id="UP000032025">
    <property type="component" value="Unassembled WGS sequence"/>
</dbReference>
<dbReference type="GeneID" id="78527997"/>
<protein>
    <submittedName>
        <fullName evidence="1">DNA, contig: SP635</fullName>
    </submittedName>
</protein>
<organism evidence="1 2">
    <name type="scientific">Sphingomonas paucimobilis NBRC 13935</name>
    <dbReference type="NCBI Taxonomy" id="1219050"/>
    <lineage>
        <taxon>Bacteria</taxon>
        <taxon>Pseudomonadati</taxon>
        <taxon>Pseudomonadota</taxon>
        <taxon>Alphaproteobacteria</taxon>
        <taxon>Sphingomonadales</taxon>
        <taxon>Sphingomonadaceae</taxon>
        <taxon>Sphingomonas</taxon>
    </lineage>
</organism>
<accession>A0A0C9MUF1</accession>
<name>A0A0C9MUF1_SPHPI</name>
<reference evidence="1 2" key="1">
    <citation type="submission" date="2014-08" db="EMBL/GenBank/DDBJ databases">
        <title>Whole genome shotgun sequence of Sphingomonas paucimobilis NBRC 13935.</title>
        <authorList>
            <person name="Hosoyama A."/>
            <person name="Hashimoto M."/>
            <person name="Hosoyama Y."/>
            <person name="Noguchi M."/>
            <person name="Uohara A."/>
            <person name="Ohji S."/>
            <person name="Katano-Makiyama Y."/>
            <person name="Ichikawa N."/>
            <person name="Kimura A."/>
            <person name="Yamazoe A."/>
            <person name="Fujita N."/>
        </authorList>
    </citation>
    <scope>NUCLEOTIDE SEQUENCE [LARGE SCALE GENOMIC DNA]</scope>
    <source>
        <strain evidence="1 2">NBRC 13935</strain>
    </source>
</reference>
<sequence>MRGMTAGSLEITSDGTVRGMIGGDVIVASGVHATIKGMVAGDVIIEPGAMVRITGMVSGRVVNQGGMVEVKGMVAG</sequence>
<dbReference type="EMBL" id="BBJS01000035">
    <property type="protein sequence ID" value="GAN14276.1"/>
    <property type="molecule type" value="Genomic_DNA"/>
</dbReference>
<comment type="caution">
    <text evidence="1">The sequence shown here is derived from an EMBL/GenBank/DDBJ whole genome shotgun (WGS) entry which is preliminary data.</text>
</comment>
<evidence type="ECO:0000313" key="1">
    <source>
        <dbReference type="EMBL" id="GAN14276.1"/>
    </source>
</evidence>
<dbReference type="AlphaFoldDB" id="A0A0C9MUF1"/>
<gene>
    <name evidence="1" type="ORF">SP6_35_00120</name>
</gene>